<dbReference type="Proteomes" id="UP000482155">
    <property type="component" value="Unassembled WGS sequence"/>
</dbReference>
<name>A0A6B3SLQ1_9BURK</name>
<dbReference type="AlphaFoldDB" id="A0A6B3SLQ1"/>
<evidence type="ECO:0000313" key="2">
    <source>
        <dbReference type="Proteomes" id="UP000482155"/>
    </source>
</evidence>
<gene>
    <name evidence="1" type="ORF">G3574_11630</name>
</gene>
<evidence type="ECO:0000313" key="1">
    <source>
        <dbReference type="EMBL" id="NEX61731.1"/>
    </source>
</evidence>
<dbReference type="EMBL" id="JAAIVB010000037">
    <property type="protein sequence ID" value="NEX61731.1"/>
    <property type="molecule type" value="Genomic_DNA"/>
</dbReference>
<organism evidence="1 2">
    <name type="scientific">Noviherbaspirillum galbum</name>
    <dbReference type="NCBI Taxonomy" id="2709383"/>
    <lineage>
        <taxon>Bacteria</taxon>
        <taxon>Pseudomonadati</taxon>
        <taxon>Pseudomonadota</taxon>
        <taxon>Betaproteobacteria</taxon>
        <taxon>Burkholderiales</taxon>
        <taxon>Oxalobacteraceae</taxon>
        <taxon>Noviherbaspirillum</taxon>
    </lineage>
</organism>
<protein>
    <recommendedName>
        <fullName evidence="3">Helix-turn-helix domain-containing protein</fullName>
    </recommendedName>
</protein>
<sequence>MSIQSNFEHDKRIHSKPAFTVAEFCYEHGNISRSFFHKLVNEGKGPRLMKVGRRTLISTEAAADWRAQMEAQTNQTTVEG</sequence>
<proteinExistence type="predicted"/>
<dbReference type="RefSeq" id="WP_163963215.1">
    <property type="nucleotide sequence ID" value="NZ_JAAIVB010000037.1"/>
</dbReference>
<evidence type="ECO:0008006" key="3">
    <source>
        <dbReference type="Google" id="ProtNLM"/>
    </source>
</evidence>
<comment type="caution">
    <text evidence="1">The sequence shown here is derived from an EMBL/GenBank/DDBJ whole genome shotgun (WGS) entry which is preliminary data.</text>
</comment>
<accession>A0A6B3SLQ1</accession>
<reference evidence="1 2" key="1">
    <citation type="submission" date="2020-02" db="EMBL/GenBank/DDBJ databases">
        <authorList>
            <person name="Kim M.K."/>
        </authorList>
    </citation>
    <scope>NUCLEOTIDE SEQUENCE [LARGE SCALE GENOMIC DNA]</scope>
    <source>
        <strain evidence="1 2">17J57-3</strain>
    </source>
</reference>
<keyword evidence="2" id="KW-1185">Reference proteome</keyword>